<proteinExistence type="predicted"/>
<dbReference type="EMBL" id="GL379832">
    <property type="protein sequence ID" value="EGT51179.1"/>
    <property type="molecule type" value="Genomic_DNA"/>
</dbReference>
<sequence length="84" mass="9883">MEEKGLKMIGFSTHQKTGEKIQVPPGYYTVQTLDKDGNIKVEFEKVPTNEEMDDEMEKFNEFWKAQREKIAKGEKPTYYKDDTD</sequence>
<dbReference type="AlphaFoldDB" id="G0N2Z1"/>
<organism evidence="2">
    <name type="scientific">Caenorhabditis brenneri</name>
    <name type="common">Nematode worm</name>
    <dbReference type="NCBI Taxonomy" id="135651"/>
    <lineage>
        <taxon>Eukaryota</taxon>
        <taxon>Metazoa</taxon>
        <taxon>Ecdysozoa</taxon>
        <taxon>Nematoda</taxon>
        <taxon>Chromadorea</taxon>
        <taxon>Rhabditida</taxon>
        <taxon>Rhabditina</taxon>
        <taxon>Rhabditomorpha</taxon>
        <taxon>Rhabditoidea</taxon>
        <taxon>Rhabditidae</taxon>
        <taxon>Peloderinae</taxon>
        <taxon>Caenorhabditis</taxon>
    </lineage>
</organism>
<reference evidence="2" key="1">
    <citation type="submission" date="2011-07" db="EMBL/GenBank/DDBJ databases">
        <authorList>
            <consortium name="Caenorhabditis brenneri Sequencing and Analysis Consortium"/>
            <person name="Wilson R.K."/>
        </authorList>
    </citation>
    <scope>NUCLEOTIDE SEQUENCE [LARGE SCALE GENOMIC DNA]</scope>
    <source>
        <strain evidence="2">PB2801</strain>
    </source>
</reference>
<gene>
    <name evidence="1" type="ORF">CAEBREN_20773</name>
</gene>
<dbReference type="InParanoid" id="G0N2Z1"/>
<protein>
    <submittedName>
        <fullName evidence="1">Uncharacterized protein</fullName>
    </submittedName>
</protein>
<name>G0N2Z1_CAEBE</name>
<evidence type="ECO:0000313" key="2">
    <source>
        <dbReference type="Proteomes" id="UP000008068"/>
    </source>
</evidence>
<keyword evidence="2" id="KW-1185">Reference proteome</keyword>
<dbReference type="HOGENOM" id="CLU_2529465_0_0_1"/>
<evidence type="ECO:0000313" key="1">
    <source>
        <dbReference type="EMBL" id="EGT51179.1"/>
    </source>
</evidence>
<accession>G0N2Z1</accession>
<dbReference type="Proteomes" id="UP000008068">
    <property type="component" value="Unassembled WGS sequence"/>
</dbReference>